<dbReference type="SUPFAM" id="SSF88697">
    <property type="entry name" value="PUA domain-like"/>
    <property type="match status" value="1"/>
</dbReference>
<gene>
    <name evidence="3" type="ORF">A9Q84_08530</name>
</gene>
<keyword evidence="1" id="KW-0175">Coiled coil</keyword>
<dbReference type="Pfam" id="PF02190">
    <property type="entry name" value="LON_substr_bdg"/>
    <property type="match status" value="1"/>
</dbReference>
<feature type="coiled-coil region" evidence="1">
    <location>
        <begin position="130"/>
        <end position="161"/>
    </location>
</feature>
<dbReference type="EMBL" id="MAAO01000006">
    <property type="protein sequence ID" value="OUR96388.1"/>
    <property type="molecule type" value="Genomic_DNA"/>
</dbReference>
<dbReference type="PROSITE" id="PS51787">
    <property type="entry name" value="LON_N"/>
    <property type="match status" value="1"/>
</dbReference>
<evidence type="ECO:0000313" key="4">
    <source>
        <dbReference type="Proteomes" id="UP000196531"/>
    </source>
</evidence>
<name>A0A1Y5F665_9BACT</name>
<feature type="domain" description="Lon N-terminal" evidence="2">
    <location>
        <begin position="14"/>
        <end position="210"/>
    </location>
</feature>
<dbReference type="Gene3D" id="2.30.130.40">
    <property type="entry name" value="LON domain-like"/>
    <property type="match status" value="1"/>
</dbReference>
<dbReference type="Proteomes" id="UP000196531">
    <property type="component" value="Unassembled WGS sequence"/>
</dbReference>
<organism evidence="3 4">
    <name type="scientific">Halobacteriovorax marinus</name>
    <dbReference type="NCBI Taxonomy" id="97084"/>
    <lineage>
        <taxon>Bacteria</taxon>
        <taxon>Pseudomonadati</taxon>
        <taxon>Bdellovibrionota</taxon>
        <taxon>Bacteriovoracia</taxon>
        <taxon>Bacteriovoracales</taxon>
        <taxon>Halobacteriovoraceae</taxon>
        <taxon>Halobacteriovorax</taxon>
    </lineage>
</organism>
<evidence type="ECO:0000256" key="1">
    <source>
        <dbReference type="SAM" id="Coils"/>
    </source>
</evidence>
<proteinExistence type="predicted"/>
<comment type="caution">
    <text evidence="3">The sequence shown here is derived from an EMBL/GenBank/DDBJ whole genome shotgun (WGS) entry which is preliminary data.</text>
</comment>
<dbReference type="AlphaFoldDB" id="A0A1Y5F665"/>
<evidence type="ECO:0000313" key="3">
    <source>
        <dbReference type="EMBL" id="OUR96388.1"/>
    </source>
</evidence>
<sequence length="210" mass="24298">MLSGIYSTKMSLKTFLFPLPNISLQIGSHKPLNIYEPRYLQMVEDSINQEIPISLVFAKTQFEVGDQEIPHEIFHFIKPITGLGHPRMISRNIDGSVIIMLPGEYKGRITKVLKSDTPYIICEYEKIEEVQKLRNENILLLRNLQLELEEWISKSIDLTDQRDILRTELSEAGRIVGLYTEFIVMNPEARQKVLEMDNINEKIHFLALNG</sequence>
<reference evidence="4" key="1">
    <citation type="journal article" date="2017" name="Proc. Natl. Acad. Sci. U.S.A.">
        <title>Simulation of Deepwater Horizon oil plume reveals substrate specialization within a complex community of hydrocarbon-degraders.</title>
        <authorList>
            <person name="Hu P."/>
            <person name="Dubinsky E.A."/>
            <person name="Probst A.J."/>
            <person name="Wang J."/>
            <person name="Sieber C.M.K."/>
            <person name="Tom L.M."/>
            <person name="Gardinali P."/>
            <person name="Banfield J.F."/>
            <person name="Atlas R.M."/>
            <person name="Andersen G.L."/>
        </authorList>
    </citation>
    <scope>NUCLEOTIDE SEQUENCE [LARGE SCALE GENOMIC DNA]</scope>
</reference>
<dbReference type="InterPro" id="IPR015947">
    <property type="entry name" value="PUA-like_sf"/>
</dbReference>
<accession>A0A1Y5F665</accession>
<protein>
    <recommendedName>
        <fullName evidence="2">Lon N-terminal domain-containing protein</fullName>
    </recommendedName>
</protein>
<dbReference type="InterPro" id="IPR003111">
    <property type="entry name" value="Lon_prtase_N"/>
</dbReference>
<dbReference type="InterPro" id="IPR046336">
    <property type="entry name" value="Lon_prtase_N_sf"/>
</dbReference>
<evidence type="ECO:0000259" key="2">
    <source>
        <dbReference type="PROSITE" id="PS51787"/>
    </source>
</evidence>